<dbReference type="AlphaFoldDB" id="A0A9D3MH34"/>
<sequence length="83" mass="9535">DHTYTSREKRLHAHSQVSNLYNHTAKTNRDHNNRETTSCRSHVAFIFQRRDVIGGGGTRLTMIDSGDSEWNDEWLSCSITEGE</sequence>
<organism evidence="2 3">
    <name type="scientific">Anguilla anguilla</name>
    <name type="common">European freshwater eel</name>
    <name type="synonym">Muraena anguilla</name>
    <dbReference type="NCBI Taxonomy" id="7936"/>
    <lineage>
        <taxon>Eukaryota</taxon>
        <taxon>Metazoa</taxon>
        <taxon>Chordata</taxon>
        <taxon>Craniata</taxon>
        <taxon>Vertebrata</taxon>
        <taxon>Euteleostomi</taxon>
        <taxon>Actinopterygii</taxon>
        <taxon>Neopterygii</taxon>
        <taxon>Teleostei</taxon>
        <taxon>Anguilliformes</taxon>
        <taxon>Anguillidae</taxon>
        <taxon>Anguilla</taxon>
    </lineage>
</organism>
<evidence type="ECO:0000313" key="3">
    <source>
        <dbReference type="Proteomes" id="UP001044222"/>
    </source>
</evidence>
<protein>
    <submittedName>
        <fullName evidence="2">Uncharacterized protein</fullName>
    </submittedName>
</protein>
<keyword evidence="3" id="KW-1185">Reference proteome</keyword>
<feature type="region of interest" description="Disordered" evidence="1">
    <location>
        <begin position="1"/>
        <end position="35"/>
    </location>
</feature>
<dbReference type="Proteomes" id="UP001044222">
    <property type="component" value="Unassembled WGS sequence"/>
</dbReference>
<gene>
    <name evidence="2" type="ORF">ANANG_G00100500</name>
</gene>
<proteinExistence type="predicted"/>
<dbReference type="EMBL" id="JAFIRN010000005">
    <property type="protein sequence ID" value="KAG5848619.1"/>
    <property type="molecule type" value="Genomic_DNA"/>
</dbReference>
<comment type="caution">
    <text evidence="2">The sequence shown here is derived from an EMBL/GenBank/DDBJ whole genome shotgun (WGS) entry which is preliminary data.</text>
</comment>
<evidence type="ECO:0000313" key="2">
    <source>
        <dbReference type="EMBL" id="KAG5848619.1"/>
    </source>
</evidence>
<reference evidence="2" key="1">
    <citation type="submission" date="2021-01" db="EMBL/GenBank/DDBJ databases">
        <title>A chromosome-scale assembly of European eel, Anguilla anguilla.</title>
        <authorList>
            <person name="Henkel C."/>
            <person name="Jong-Raadsen S.A."/>
            <person name="Dufour S."/>
            <person name="Weltzien F.-A."/>
            <person name="Palstra A.P."/>
            <person name="Pelster B."/>
            <person name="Spaink H.P."/>
            <person name="Van Den Thillart G.E."/>
            <person name="Jansen H."/>
            <person name="Zahm M."/>
            <person name="Klopp C."/>
            <person name="Cedric C."/>
            <person name="Louis A."/>
            <person name="Berthelot C."/>
            <person name="Parey E."/>
            <person name="Roest Crollius H."/>
            <person name="Montfort J."/>
            <person name="Robinson-Rechavi M."/>
            <person name="Bucao C."/>
            <person name="Bouchez O."/>
            <person name="Gislard M."/>
            <person name="Lluch J."/>
            <person name="Milhes M."/>
            <person name="Lampietro C."/>
            <person name="Lopez Roques C."/>
            <person name="Donnadieu C."/>
            <person name="Braasch I."/>
            <person name="Desvignes T."/>
            <person name="Postlethwait J."/>
            <person name="Bobe J."/>
            <person name="Guiguen Y."/>
            <person name="Dirks R."/>
        </authorList>
    </citation>
    <scope>NUCLEOTIDE SEQUENCE</scope>
    <source>
        <strain evidence="2">Tag_6206</strain>
        <tissue evidence="2">Liver</tissue>
    </source>
</reference>
<feature type="non-terminal residue" evidence="2">
    <location>
        <position position="1"/>
    </location>
</feature>
<accession>A0A9D3MH34</accession>
<evidence type="ECO:0000256" key="1">
    <source>
        <dbReference type="SAM" id="MobiDB-lite"/>
    </source>
</evidence>
<name>A0A9D3MH34_ANGAN</name>
<feature type="compositionally biased region" description="Polar residues" evidence="1">
    <location>
        <begin position="15"/>
        <end position="25"/>
    </location>
</feature>